<name>A0AA95EZK9_9BACL</name>
<dbReference type="Gene3D" id="3.40.50.2000">
    <property type="entry name" value="Glycogen Phosphorylase B"/>
    <property type="match status" value="2"/>
</dbReference>
<keyword evidence="3" id="KW-1185">Reference proteome</keyword>
<evidence type="ECO:0000313" key="3">
    <source>
        <dbReference type="Proteomes" id="UP001178662"/>
    </source>
</evidence>
<dbReference type="InterPro" id="IPR050194">
    <property type="entry name" value="Glycosyltransferase_grp1"/>
</dbReference>
<dbReference type="Pfam" id="PF00534">
    <property type="entry name" value="Glycos_transf_1"/>
    <property type="match status" value="1"/>
</dbReference>
<dbReference type="EC" id="2.4.-.-" evidence="2"/>
<feature type="domain" description="Glycosyl transferase family 1" evidence="1">
    <location>
        <begin position="193"/>
        <end position="344"/>
    </location>
</feature>
<reference evidence="2" key="1">
    <citation type="submission" date="2023-03" db="EMBL/GenBank/DDBJ databases">
        <title>Andean soil-derived lignocellulolytic bacterial consortium as a source of novel taxa and putative plastic-active enzymes.</title>
        <authorList>
            <person name="Diaz-Garcia L."/>
            <person name="Chuvochina M."/>
            <person name="Feuerriegel G."/>
            <person name="Bunk B."/>
            <person name="Sproer C."/>
            <person name="Streit W.R."/>
            <person name="Rodriguez L.M."/>
            <person name="Overmann J."/>
            <person name="Jimenez D.J."/>
        </authorList>
    </citation>
    <scope>NUCLEOTIDE SEQUENCE</scope>
    <source>
        <strain evidence="2">MAG 2441</strain>
    </source>
</reference>
<keyword evidence="2" id="KW-0328">Glycosyltransferase</keyword>
<dbReference type="EMBL" id="CP119317">
    <property type="protein sequence ID" value="WEK54942.1"/>
    <property type="molecule type" value="Genomic_DNA"/>
</dbReference>
<sequence>MNSNLRVAIVHDYLNQMGGAERVVGVLHKMFPKAPIYTTVADRNKLLPELMDADIRTTWMQRLPGILKRYKQYFWLYPFAVQSMDLSGYDLVISSSSAYSKGVVVKDGAAHICYCHTPMRFAWDFNSYMQGNDVPRIQRWIAKWAMSPLRTWDRKTSNRIDHIVANSTIVQHRIAQCYGRDAQVIFPPVDVARFQIGATAPDDYFLVVSRLVSYKRIDLAVKACTTLGKRLLIIGEGPDRQRLEQMAGPTVQFLGRISDGQVALYMQKCRGFIFPGLEDFGITPLEANACGRPVIAYKGGGALDTINPGVNGIYFEQQTAESLANALQAMNELEWDAQTIRNHAEQFSVVQFVQSFSQYVASNLAKEEQL</sequence>
<dbReference type="GO" id="GO:0016757">
    <property type="term" value="F:glycosyltransferase activity"/>
    <property type="evidence" value="ECO:0007669"/>
    <property type="project" value="UniProtKB-KW"/>
</dbReference>
<organism evidence="2 3">
    <name type="scientific">Candidatus Cohnella colombiensis</name>
    <dbReference type="NCBI Taxonomy" id="3121368"/>
    <lineage>
        <taxon>Bacteria</taxon>
        <taxon>Bacillati</taxon>
        <taxon>Bacillota</taxon>
        <taxon>Bacilli</taxon>
        <taxon>Bacillales</taxon>
        <taxon>Paenibacillaceae</taxon>
        <taxon>Cohnella</taxon>
    </lineage>
</organism>
<dbReference type="PANTHER" id="PTHR45947:SF3">
    <property type="entry name" value="SULFOQUINOVOSYL TRANSFERASE SQD2"/>
    <property type="match status" value="1"/>
</dbReference>
<protein>
    <submittedName>
        <fullName evidence="2">Glycosyltransferase</fullName>
        <ecNumber evidence="2">2.4.-.-</ecNumber>
    </submittedName>
</protein>
<gene>
    <name evidence="2" type="ORF">P0Y55_02330</name>
</gene>
<dbReference type="AlphaFoldDB" id="A0AA95EZK9"/>
<evidence type="ECO:0000313" key="2">
    <source>
        <dbReference type="EMBL" id="WEK54942.1"/>
    </source>
</evidence>
<dbReference type="PANTHER" id="PTHR45947">
    <property type="entry name" value="SULFOQUINOVOSYL TRANSFERASE SQD2"/>
    <property type="match status" value="1"/>
</dbReference>
<evidence type="ECO:0000259" key="1">
    <source>
        <dbReference type="Pfam" id="PF00534"/>
    </source>
</evidence>
<dbReference type="InterPro" id="IPR001296">
    <property type="entry name" value="Glyco_trans_1"/>
</dbReference>
<keyword evidence="2" id="KW-0808">Transferase</keyword>
<accession>A0AA95EZK9</accession>
<proteinExistence type="predicted"/>
<dbReference type="Proteomes" id="UP001178662">
    <property type="component" value="Chromosome"/>
</dbReference>
<dbReference type="SUPFAM" id="SSF53756">
    <property type="entry name" value="UDP-Glycosyltransferase/glycogen phosphorylase"/>
    <property type="match status" value="1"/>
</dbReference>